<evidence type="ECO:0000256" key="1">
    <source>
        <dbReference type="SAM" id="MobiDB-lite"/>
    </source>
</evidence>
<keyword evidence="3" id="KW-1185">Reference proteome</keyword>
<feature type="compositionally biased region" description="Basic and acidic residues" evidence="1">
    <location>
        <begin position="1"/>
        <end position="15"/>
    </location>
</feature>
<name>L7ERB5_STRT8</name>
<accession>L7ERB5</accession>
<evidence type="ECO:0000313" key="2">
    <source>
        <dbReference type="EMBL" id="ELP61557.1"/>
    </source>
</evidence>
<feature type="region of interest" description="Disordered" evidence="1">
    <location>
        <begin position="1"/>
        <end position="37"/>
    </location>
</feature>
<organism evidence="2 3">
    <name type="scientific">Streptomyces turgidiscabies (strain Car8)</name>
    <dbReference type="NCBI Taxonomy" id="698760"/>
    <lineage>
        <taxon>Bacteria</taxon>
        <taxon>Bacillati</taxon>
        <taxon>Actinomycetota</taxon>
        <taxon>Actinomycetes</taxon>
        <taxon>Kitasatosporales</taxon>
        <taxon>Streptomycetaceae</taxon>
        <taxon>Streptomyces</taxon>
    </lineage>
</organism>
<sequence>MGVRDVVREGLRRAQVEGQGQAPDAGERLDAGPVFGVEGTHGHSHELGRYVVRYGGCLLFSG</sequence>
<dbReference type="Proteomes" id="UP000010931">
    <property type="component" value="Unassembled WGS sequence"/>
</dbReference>
<reference evidence="2 3" key="1">
    <citation type="journal article" date="2011" name="Plasmid">
        <title>Streptomyces turgidiscabies Car8 contains a modular pathogenicity island that shares virulence genes with other actinobacterial plant pathogens.</title>
        <authorList>
            <person name="Huguet-Tapia J.C."/>
            <person name="Badger J.H."/>
            <person name="Loria R."/>
            <person name="Pettis G.S."/>
        </authorList>
    </citation>
    <scope>NUCLEOTIDE SEQUENCE [LARGE SCALE GENOMIC DNA]</scope>
    <source>
        <strain evidence="2 3">Car8</strain>
    </source>
</reference>
<dbReference type="EMBL" id="AEJB01000676">
    <property type="protein sequence ID" value="ELP61557.1"/>
    <property type="molecule type" value="Genomic_DNA"/>
</dbReference>
<dbReference type="AlphaFoldDB" id="L7ERB5"/>
<feature type="non-terminal residue" evidence="2">
    <location>
        <position position="62"/>
    </location>
</feature>
<gene>
    <name evidence="2" type="ORF">STRTUCAR8_07433</name>
</gene>
<proteinExistence type="predicted"/>
<comment type="caution">
    <text evidence="2">The sequence shown here is derived from an EMBL/GenBank/DDBJ whole genome shotgun (WGS) entry which is preliminary data.</text>
</comment>
<evidence type="ECO:0000313" key="3">
    <source>
        <dbReference type="Proteomes" id="UP000010931"/>
    </source>
</evidence>
<protein>
    <submittedName>
        <fullName evidence="2">Uncharacterized protein</fullName>
    </submittedName>
</protein>